<keyword evidence="2" id="KW-0560">Oxidoreductase</keyword>
<dbReference type="PANTHER" id="PTHR13878:SF91">
    <property type="entry name" value="FAD BINDING DOMAIN PROTEIN (AFU_ORTHOLOGUE AFUA_6G12070)-RELATED"/>
    <property type="match status" value="1"/>
</dbReference>
<evidence type="ECO:0000313" key="6">
    <source>
        <dbReference type="EMBL" id="QRW25586.1"/>
    </source>
</evidence>
<evidence type="ECO:0000259" key="5">
    <source>
        <dbReference type="PROSITE" id="PS51387"/>
    </source>
</evidence>
<dbReference type="KEGG" id="rsx:RhiXN_07535"/>
<accession>A0A8H8T0N3</accession>
<gene>
    <name evidence="6" type="ORF">RhiXN_07535</name>
</gene>
<feature type="domain" description="FAD-binding PCMH-type" evidence="5">
    <location>
        <begin position="617"/>
        <end position="802"/>
    </location>
</feature>
<dbReference type="InterPro" id="IPR036318">
    <property type="entry name" value="FAD-bd_PCMH-like_sf"/>
</dbReference>
<feature type="region of interest" description="Disordered" evidence="3">
    <location>
        <begin position="447"/>
        <end position="468"/>
    </location>
</feature>
<dbReference type="Proteomes" id="UP000650533">
    <property type="component" value="Chromosome 13"/>
</dbReference>
<organism evidence="6 7">
    <name type="scientific">Rhizoctonia solani</name>
    <dbReference type="NCBI Taxonomy" id="456999"/>
    <lineage>
        <taxon>Eukaryota</taxon>
        <taxon>Fungi</taxon>
        <taxon>Dikarya</taxon>
        <taxon>Basidiomycota</taxon>
        <taxon>Agaricomycotina</taxon>
        <taxon>Agaricomycetes</taxon>
        <taxon>Cantharellales</taxon>
        <taxon>Ceratobasidiaceae</taxon>
        <taxon>Rhizoctonia</taxon>
    </lineage>
</organism>
<evidence type="ECO:0000256" key="2">
    <source>
        <dbReference type="ARBA" id="ARBA00023002"/>
    </source>
</evidence>
<keyword evidence="4" id="KW-0732">Signal</keyword>
<dbReference type="SUPFAM" id="SSF56176">
    <property type="entry name" value="FAD-binding/transporter-associated domain-like"/>
    <property type="match status" value="2"/>
</dbReference>
<dbReference type="RefSeq" id="XP_043185823.1">
    <property type="nucleotide sequence ID" value="XM_043327351.1"/>
</dbReference>
<dbReference type="InterPro" id="IPR006094">
    <property type="entry name" value="Oxid_FAD_bind_N"/>
</dbReference>
<dbReference type="GO" id="GO:0071949">
    <property type="term" value="F:FAD binding"/>
    <property type="evidence" value="ECO:0007669"/>
    <property type="project" value="InterPro"/>
</dbReference>
<dbReference type="InterPro" id="IPR012951">
    <property type="entry name" value="BBE"/>
</dbReference>
<dbReference type="Gene3D" id="3.30.465.10">
    <property type="match status" value="3"/>
</dbReference>
<evidence type="ECO:0000256" key="1">
    <source>
        <dbReference type="ARBA" id="ARBA00005466"/>
    </source>
</evidence>
<dbReference type="Pfam" id="PF01565">
    <property type="entry name" value="FAD_binding_4"/>
    <property type="match status" value="1"/>
</dbReference>
<reference evidence="6" key="1">
    <citation type="submission" date="2020-05" db="EMBL/GenBank/DDBJ databases">
        <title>Evolutionary and genomic comparisons of hybrid uninucleate and nonhybrid Rhizoctonia fungi.</title>
        <authorList>
            <person name="Li C."/>
            <person name="Chen X."/>
        </authorList>
    </citation>
    <scope>NUCLEOTIDE SEQUENCE</scope>
    <source>
        <strain evidence="6">AG-1 IA</strain>
    </source>
</reference>
<evidence type="ECO:0000256" key="4">
    <source>
        <dbReference type="SAM" id="SignalP"/>
    </source>
</evidence>
<comment type="similarity">
    <text evidence="1">Belongs to the oxygen-dependent FAD-linked oxidoreductase family.</text>
</comment>
<evidence type="ECO:0000313" key="7">
    <source>
        <dbReference type="Proteomes" id="UP000650533"/>
    </source>
</evidence>
<feature type="chain" id="PRO_5034518340" evidence="4">
    <location>
        <begin position="22"/>
        <end position="1076"/>
    </location>
</feature>
<feature type="compositionally biased region" description="Polar residues" evidence="3">
    <location>
        <begin position="447"/>
        <end position="458"/>
    </location>
</feature>
<dbReference type="InterPro" id="IPR016169">
    <property type="entry name" value="FAD-bd_PCMH_sub2"/>
</dbReference>
<dbReference type="PROSITE" id="PS51387">
    <property type="entry name" value="FAD_PCMH"/>
    <property type="match status" value="1"/>
</dbReference>
<sequence length="1076" mass="115926">MAWSSVYTLGLVLVLLRGSEWGAFNATLGGRLGRGVPFARDCFESVDFGVGPTAPGTQCSTVQAKYPDNAFRAQLYGPRQVTQWEICQKTNEGCLLDSNNPTNSSAYSPPAHDFLGRSSAPATLSLPRISNISLIRAPSPPKDAKKSTRGGGHSVLTNTYGLGADRVVQFKVVTPDGLYRTANACQNKDLFWALRGGGGGTFGLVLEATSEVAPKPIPTVSFSWSLTPTPENLRSFMTILVENAVRWSQEGWGGYVYTPAGIIANPLLNASQAAQSLKPITDFFKNVTNGAGGGAGSGAQGQWAEYSTFLPLFTAIVSGSGIPNPKNRAIASRLVPRSLFNPANSSALVEAALEVITRSSGTASFYFATPFLYDVKKTQQGDSSVTPAWRDAVWHALVDIEWPWDGGAEQAKATYKRLVTRWIHSGSLRQEGRIPDLNVHVRHNSTKGTTLSDRTLPTSPREGYKTRARTQDVPVSVFSPPRSTMAYPAVLAALVGFVVARSPYDLPESEWASLNATVGGRLGRGVPLARDCYAQAGVNVTGPAAGLNCATVQSKYATDSEWAFWAIVTGVNKSDRKPGELVFTGLGWSYNGKRAKRRTRAVYSTPTTPAMRLRFQHHECATKVAYLRTIQDRSRRNSGIRLLKKDGRAAFNQEHRQFLSFCVGAPGTLAFYTNNIKYINYSAAFVPEGCKQDGAPALTYGAGQDLESLFLFADKNNLTFIGGSTRTVGAAGGWVQGGGHGILTNTYGLGSDRVLQFKVVTPDGRSRVANACQNQDLFWALRGGGGGTFGVVLEATSQVVPNPVGTVSLRWQLVPTPANIQAMFKIFVENSVRWSQEGWGGFLYPTTSLLANPRLNRTAAEASLKPLTDFLRGVPDGAGGSAGSGAQVQWSQYDSFLPLLSAIVTGSATTKPRNFAMSSRLIPQTAFSNATSLLAAMLQSYQTAGGSVAYYMTTPFSYQVPNTEQGKTSVTPAWRGAVWHAIASSSWGYDAGPDVAKQAYVRVNSAMNPLRAITPNSGAYHNEADVYEPNTSQSFWGSNYPALYAIKQKYDPDKLLDCWHCVGWQGKSTPIASCYF</sequence>
<dbReference type="Pfam" id="PF08031">
    <property type="entry name" value="BBE"/>
    <property type="match status" value="1"/>
</dbReference>
<dbReference type="GO" id="GO:0016491">
    <property type="term" value="F:oxidoreductase activity"/>
    <property type="evidence" value="ECO:0007669"/>
    <property type="project" value="UniProtKB-KW"/>
</dbReference>
<dbReference type="GeneID" id="67029814"/>
<dbReference type="AlphaFoldDB" id="A0A8H8T0N3"/>
<dbReference type="InterPro" id="IPR016166">
    <property type="entry name" value="FAD-bd_PCMH"/>
</dbReference>
<dbReference type="EMBL" id="CP059670">
    <property type="protein sequence ID" value="QRW25586.1"/>
    <property type="molecule type" value="Genomic_DNA"/>
</dbReference>
<feature type="signal peptide" evidence="4">
    <location>
        <begin position="1"/>
        <end position="21"/>
    </location>
</feature>
<evidence type="ECO:0000256" key="3">
    <source>
        <dbReference type="SAM" id="MobiDB-lite"/>
    </source>
</evidence>
<dbReference type="InterPro" id="IPR050432">
    <property type="entry name" value="FAD-linked_Oxidoreductases_BP"/>
</dbReference>
<name>A0A8H8T0N3_9AGAM</name>
<protein>
    <submittedName>
        <fullName evidence="6">FAD-binding domain protein</fullName>
    </submittedName>
</protein>
<proteinExistence type="inferred from homology"/>
<dbReference type="PANTHER" id="PTHR13878">
    <property type="entry name" value="GULONOLACTONE OXIDASE"/>
    <property type="match status" value="1"/>
</dbReference>